<dbReference type="InterPro" id="IPR042235">
    <property type="entry name" value="ZP-C_dom"/>
</dbReference>
<keyword evidence="8" id="KW-1185">Reference proteome</keyword>
<evidence type="ECO:0000259" key="6">
    <source>
        <dbReference type="PROSITE" id="PS51034"/>
    </source>
</evidence>
<organism evidence="7 8">
    <name type="scientific">Mytilus galloprovincialis</name>
    <name type="common">Mediterranean mussel</name>
    <dbReference type="NCBI Taxonomy" id="29158"/>
    <lineage>
        <taxon>Eukaryota</taxon>
        <taxon>Metazoa</taxon>
        <taxon>Spiralia</taxon>
        <taxon>Lophotrochozoa</taxon>
        <taxon>Mollusca</taxon>
        <taxon>Bivalvia</taxon>
        <taxon>Autobranchia</taxon>
        <taxon>Pteriomorphia</taxon>
        <taxon>Mytilida</taxon>
        <taxon>Mytiloidea</taxon>
        <taxon>Mytilidae</taxon>
        <taxon>Mytilinae</taxon>
        <taxon>Mytilus</taxon>
    </lineage>
</organism>
<keyword evidence="5" id="KW-1133">Transmembrane helix</keyword>
<dbReference type="Pfam" id="PF00100">
    <property type="entry name" value="Zona_pellucida"/>
    <property type="match status" value="1"/>
</dbReference>
<protein>
    <recommendedName>
        <fullName evidence="6">ZP domain-containing protein</fullName>
    </recommendedName>
</protein>
<accession>A0A8B6FDK2</accession>
<dbReference type="PANTHER" id="PTHR14002:SF43">
    <property type="entry name" value="DELTA-LIKE PROTEIN"/>
    <property type="match status" value="1"/>
</dbReference>
<dbReference type="Proteomes" id="UP000596742">
    <property type="component" value="Unassembled WGS sequence"/>
</dbReference>
<keyword evidence="5" id="KW-0812">Transmembrane</keyword>
<dbReference type="AlphaFoldDB" id="A0A8B6FDK2"/>
<evidence type="ECO:0000256" key="4">
    <source>
        <dbReference type="SAM" id="MobiDB-lite"/>
    </source>
</evidence>
<keyword evidence="1" id="KW-0732">Signal</keyword>
<evidence type="ECO:0000256" key="3">
    <source>
        <dbReference type="ARBA" id="ARBA00023180"/>
    </source>
</evidence>
<dbReference type="EMBL" id="UYJE01006697">
    <property type="protein sequence ID" value="VDI48123.1"/>
    <property type="molecule type" value="Genomic_DNA"/>
</dbReference>
<dbReference type="InterPro" id="IPR048290">
    <property type="entry name" value="ZP_chr"/>
</dbReference>
<keyword evidence="5" id="KW-0472">Membrane</keyword>
<feature type="region of interest" description="Disordered" evidence="4">
    <location>
        <begin position="1"/>
        <end position="31"/>
    </location>
</feature>
<proteinExistence type="predicted"/>
<keyword evidence="2" id="KW-1015">Disulfide bond</keyword>
<feature type="transmembrane region" description="Helical" evidence="5">
    <location>
        <begin position="382"/>
        <end position="404"/>
    </location>
</feature>
<name>A0A8B6FDK2_MYTGA</name>
<dbReference type="OrthoDB" id="10063988at2759"/>
<dbReference type="InterPro" id="IPR001507">
    <property type="entry name" value="ZP_dom"/>
</dbReference>
<evidence type="ECO:0000256" key="5">
    <source>
        <dbReference type="SAM" id="Phobius"/>
    </source>
</evidence>
<sequence>MKNQERNRNREDTGEERHDMTDKLRRLSRESRNHARHDRFIPSIIHYHQSSTNNQIYFQVVLIYKGSFTIYLTMISEPTTDSVRWNLTSAAERHDVSCLSDSISVFIPSDLLSHYQTTWRDPHCQVQDNGTHYVSTISHTSCGTTVIFTKDEVIFENELILHKSGSPSNQTSNGSIDFGSSDSEVIPVQCIYPRRQNISTLYRPAQSTVRFYEKRYGHMDVQLEQYKSGMFVTPLPVRSFPNEVEINKDMYFILHAMHVNSTDVAVKVDSCVATPSNMPADGRIYQLLDQGCPASPAVKVYPSAFDEVRFSVRAFEFRTSPGGIVYIHCQVSVCSPTSPQCRVGCAHRHRREVSTEDGGSHLVSGGPYLLVADKGGLQVSTVVAGVCASVAVVATVIAIFRWVASINSCSRCLCKCSCCCYCHCYHRMETQVQCFNFQFQIIGKKMTRNDPYQNKTLFSVCVFF</sequence>
<evidence type="ECO:0000313" key="7">
    <source>
        <dbReference type="EMBL" id="VDI48123.1"/>
    </source>
</evidence>
<dbReference type="SMART" id="SM00241">
    <property type="entry name" value="ZP"/>
    <property type="match status" value="1"/>
</dbReference>
<dbReference type="Gene3D" id="2.60.40.3210">
    <property type="entry name" value="Zona pellucida, ZP-N domain"/>
    <property type="match status" value="1"/>
</dbReference>
<gene>
    <name evidence="7" type="ORF">MGAL_10B042932</name>
</gene>
<comment type="caution">
    <text evidence="7">The sequence shown here is derived from an EMBL/GenBank/DDBJ whole genome shotgun (WGS) entry which is preliminary data.</text>
</comment>
<dbReference type="PANTHER" id="PTHR14002">
    <property type="entry name" value="ENDOGLIN/TGF-BETA RECEPTOR TYPE III"/>
    <property type="match status" value="1"/>
</dbReference>
<evidence type="ECO:0000256" key="2">
    <source>
        <dbReference type="ARBA" id="ARBA00023157"/>
    </source>
</evidence>
<evidence type="ECO:0000256" key="1">
    <source>
        <dbReference type="ARBA" id="ARBA00022729"/>
    </source>
</evidence>
<dbReference type="PRINTS" id="PR00023">
    <property type="entry name" value="ZPELLUCIDA"/>
</dbReference>
<feature type="domain" description="ZP" evidence="6">
    <location>
        <begin position="97"/>
        <end position="352"/>
    </location>
</feature>
<reference evidence="7" key="1">
    <citation type="submission" date="2018-11" db="EMBL/GenBank/DDBJ databases">
        <authorList>
            <person name="Alioto T."/>
            <person name="Alioto T."/>
        </authorList>
    </citation>
    <scope>NUCLEOTIDE SEQUENCE</scope>
</reference>
<dbReference type="Gene3D" id="2.60.40.4100">
    <property type="entry name" value="Zona pellucida, ZP-C domain"/>
    <property type="match status" value="1"/>
</dbReference>
<dbReference type="InterPro" id="IPR055355">
    <property type="entry name" value="ZP-C"/>
</dbReference>
<keyword evidence="3" id="KW-0325">Glycoprotein</keyword>
<dbReference type="PROSITE" id="PS51034">
    <property type="entry name" value="ZP_2"/>
    <property type="match status" value="1"/>
</dbReference>
<evidence type="ECO:0000313" key="8">
    <source>
        <dbReference type="Proteomes" id="UP000596742"/>
    </source>
</evidence>